<keyword evidence="14" id="KW-0813">Transport</keyword>
<dbReference type="Gene3D" id="2.40.30.10">
    <property type="entry name" value="Translation factors"/>
    <property type="match status" value="1"/>
</dbReference>
<keyword evidence="10" id="KW-0520">NAD</keyword>
<keyword evidence="18" id="KW-1185">Reference proteome</keyword>
<dbReference type="EC" id="1.14.12.17" evidence="3"/>
<comment type="similarity">
    <text evidence="14">Belongs to the globin family.</text>
</comment>
<keyword evidence="5 14" id="KW-0349">Heme</keyword>
<dbReference type="RefSeq" id="WP_284279354.1">
    <property type="nucleotide sequence ID" value="NZ_BSOJ01000002.1"/>
</dbReference>
<dbReference type="Gene3D" id="3.40.50.80">
    <property type="entry name" value="Nucleotide-binding domain of ferredoxin-NADP reductase (FNR) module"/>
    <property type="match status" value="1"/>
</dbReference>
<evidence type="ECO:0000256" key="3">
    <source>
        <dbReference type="ARBA" id="ARBA00012229"/>
    </source>
</evidence>
<evidence type="ECO:0000256" key="6">
    <source>
        <dbReference type="ARBA" id="ARBA00022621"/>
    </source>
</evidence>
<dbReference type="InterPro" id="IPR000971">
    <property type="entry name" value="Globin"/>
</dbReference>
<dbReference type="InterPro" id="IPR001709">
    <property type="entry name" value="Flavoprot_Pyr_Nucl_cyt_Rdtase"/>
</dbReference>
<dbReference type="PROSITE" id="PS51384">
    <property type="entry name" value="FAD_FR"/>
    <property type="match status" value="1"/>
</dbReference>
<protein>
    <recommendedName>
        <fullName evidence="3">nitric oxide dioxygenase</fullName>
        <ecNumber evidence="3">1.14.12.17</ecNumber>
    </recommendedName>
</protein>
<dbReference type="PRINTS" id="PR00371">
    <property type="entry name" value="FPNCR"/>
</dbReference>
<dbReference type="PANTHER" id="PTHR43396">
    <property type="entry name" value="FLAVOHEMOPROTEIN"/>
    <property type="match status" value="1"/>
</dbReference>
<feature type="domain" description="FAD-binding FR-type" evidence="16">
    <location>
        <begin position="152"/>
        <end position="256"/>
    </location>
</feature>
<comment type="caution">
    <text evidence="17">The sequence shown here is derived from an EMBL/GenBank/DDBJ whole genome shotgun (WGS) entry which is preliminary data.</text>
</comment>
<comment type="catalytic activity">
    <reaction evidence="13">
        <text>2 nitric oxide + NADPH + 2 O2 = 2 nitrate + NADP(+) + H(+)</text>
        <dbReference type="Rhea" id="RHEA:19465"/>
        <dbReference type="ChEBI" id="CHEBI:15378"/>
        <dbReference type="ChEBI" id="CHEBI:15379"/>
        <dbReference type="ChEBI" id="CHEBI:16480"/>
        <dbReference type="ChEBI" id="CHEBI:17632"/>
        <dbReference type="ChEBI" id="CHEBI:57783"/>
        <dbReference type="ChEBI" id="CHEBI:58349"/>
        <dbReference type="EC" id="1.14.12.17"/>
    </reaction>
</comment>
<evidence type="ECO:0000313" key="18">
    <source>
        <dbReference type="Proteomes" id="UP001156664"/>
    </source>
</evidence>
<evidence type="ECO:0000256" key="5">
    <source>
        <dbReference type="ARBA" id="ARBA00022617"/>
    </source>
</evidence>
<evidence type="ECO:0000256" key="11">
    <source>
        <dbReference type="ARBA" id="ARBA00025094"/>
    </source>
</evidence>
<dbReference type="Pfam" id="PF00970">
    <property type="entry name" value="FAD_binding_6"/>
    <property type="match status" value="1"/>
</dbReference>
<dbReference type="EMBL" id="BSOJ01000002">
    <property type="protein sequence ID" value="GLR25056.1"/>
    <property type="molecule type" value="Genomic_DNA"/>
</dbReference>
<dbReference type="InterPro" id="IPR017927">
    <property type="entry name" value="FAD-bd_FR_type"/>
</dbReference>
<evidence type="ECO:0000256" key="7">
    <source>
        <dbReference type="ARBA" id="ARBA00022723"/>
    </source>
</evidence>
<keyword evidence="6 14" id="KW-0561">Oxygen transport</keyword>
<evidence type="ECO:0000256" key="14">
    <source>
        <dbReference type="RuleBase" id="RU000356"/>
    </source>
</evidence>
<dbReference type="InterPro" id="IPR017938">
    <property type="entry name" value="Riboflavin_synthase-like_b-brl"/>
</dbReference>
<dbReference type="InterPro" id="IPR008333">
    <property type="entry name" value="Cbr1-like_FAD-bd_dom"/>
</dbReference>
<keyword evidence="4" id="KW-0216">Detoxification</keyword>
<comment type="similarity">
    <text evidence="2">In the C-terminal section; belongs to the flavoprotein pyridine nucleotide cytochrome reductase family.</text>
</comment>
<dbReference type="SUPFAM" id="SSF63380">
    <property type="entry name" value="Riboflavin synthase domain-like"/>
    <property type="match status" value="1"/>
</dbReference>
<feature type="domain" description="Globin" evidence="15">
    <location>
        <begin position="1"/>
        <end position="138"/>
    </location>
</feature>
<accession>A0ABQ5YNF7</accession>
<dbReference type="NCBIfam" id="NF009805">
    <property type="entry name" value="PRK13289.1"/>
    <property type="match status" value="1"/>
</dbReference>
<dbReference type="CDD" id="cd06184">
    <property type="entry name" value="flavohem_like_fad_nad_binding"/>
    <property type="match status" value="1"/>
</dbReference>
<dbReference type="Proteomes" id="UP001156664">
    <property type="component" value="Unassembled WGS sequence"/>
</dbReference>
<dbReference type="Pfam" id="PF00042">
    <property type="entry name" value="Globin"/>
    <property type="match status" value="1"/>
</dbReference>
<dbReference type="CDD" id="cd08922">
    <property type="entry name" value="FHb-globin"/>
    <property type="match status" value="1"/>
</dbReference>
<dbReference type="Pfam" id="PF00175">
    <property type="entry name" value="NAD_binding_1"/>
    <property type="match status" value="1"/>
</dbReference>
<reference evidence="18" key="1">
    <citation type="journal article" date="2019" name="Int. J. Syst. Evol. Microbiol.">
        <title>The Global Catalogue of Microorganisms (GCM) 10K type strain sequencing project: providing services to taxonomists for standard genome sequencing and annotation.</title>
        <authorList>
            <consortium name="The Broad Institute Genomics Platform"/>
            <consortium name="The Broad Institute Genome Sequencing Center for Infectious Disease"/>
            <person name="Wu L."/>
            <person name="Ma J."/>
        </authorList>
    </citation>
    <scope>NUCLEOTIDE SEQUENCE [LARGE SCALE GENOMIC DNA]</scope>
    <source>
        <strain evidence="18">NBRC 105857</strain>
    </source>
</reference>
<organism evidence="17 18">
    <name type="scientific">Limnobacter litoralis</name>
    <dbReference type="NCBI Taxonomy" id="481366"/>
    <lineage>
        <taxon>Bacteria</taxon>
        <taxon>Pseudomonadati</taxon>
        <taxon>Pseudomonadota</taxon>
        <taxon>Betaproteobacteria</taxon>
        <taxon>Burkholderiales</taxon>
        <taxon>Burkholderiaceae</taxon>
        <taxon>Limnobacter</taxon>
    </lineage>
</organism>
<dbReference type="PRINTS" id="PR00410">
    <property type="entry name" value="PHEHYDRXLASE"/>
</dbReference>
<keyword evidence="8" id="KW-0521">NADP</keyword>
<evidence type="ECO:0000259" key="16">
    <source>
        <dbReference type="PROSITE" id="PS51384"/>
    </source>
</evidence>
<keyword evidence="7" id="KW-0479">Metal-binding</keyword>
<dbReference type="PROSITE" id="PS01033">
    <property type="entry name" value="GLOBIN"/>
    <property type="match status" value="1"/>
</dbReference>
<evidence type="ECO:0000256" key="4">
    <source>
        <dbReference type="ARBA" id="ARBA00022575"/>
    </source>
</evidence>
<sequence length="390" mass="42437">MLSADTIATVKSTVPLLQQHGRQITQAFYGRLFKQHPELQNIFNMSNQRSGRQSTALADSVLAYAMNIDNLAALLPAVQRIASKHASLGVLPAHYPVVGENLLAAIQEVLGLPADHTALKAWGEAYGVLAKVFVDAEEGLYQAAESTEGGWRGFRPFEIRAIERETALVQSFLLYPADGKTVPAYKGGQYIGIQLKNTASGHDEIRQYSLSYWGQQGYFRITVKAEEGGIASNQLHHAKVGDQVLLSPPQGDFVLNAQAPSQVFIVGGVGITPLYAMMKQALAQRSSGQKLTFIACSKNAELQVFAHELREMAKLPNVTVKLAYEYGEGGDVAGYLTEPVLKDWISDRNAQVYFCGPLPFMAALQAILHDGLKLPEAQLSHEVFGPTVAI</sequence>
<keyword evidence="9" id="KW-0408">Iron</keyword>
<evidence type="ECO:0000259" key="15">
    <source>
        <dbReference type="PROSITE" id="PS01033"/>
    </source>
</evidence>
<comment type="function">
    <text evidence="11">Is involved in NO detoxification in an aerobic process, termed nitric oxide dioxygenase (NOD) reaction that utilizes O(2) and NAD(P)H to convert NO to nitrate, which protects the bacterium from various noxious nitrogen compounds. Therefore, plays a central role in the inducible response to nitrosative stress.</text>
</comment>
<evidence type="ECO:0000256" key="9">
    <source>
        <dbReference type="ARBA" id="ARBA00023004"/>
    </source>
</evidence>
<dbReference type="PANTHER" id="PTHR43396:SF3">
    <property type="entry name" value="FLAVOHEMOPROTEIN"/>
    <property type="match status" value="1"/>
</dbReference>
<gene>
    <name evidence="17" type="primary">hmp</name>
    <name evidence="17" type="ORF">GCM10007875_01430</name>
</gene>
<evidence type="ECO:0000256" key="2">
    <source>
        <dbReference type="ARBA" id="ARBA00006401"/>
    </source>
</evidence>
<dbReference type="Gene3D" id="1.10.490.10">
    <property type="entry name" value="Globins"/>
    <property type="match status" value="1"/>
</dbReference>
<dbReference type="SUPFAM" id="SSF52343">
    <property type="entry name" value="Ferredoxin reductase-like, C-terminal NADP-linked domain"/>
    <property type="match status" value="1"/>
</dbReference>
<evidence type="ECO:0000256" key="8">
    <source>
        <dbReference type="ARBA" id="ARBA00022857"/>
    </source>
</evidence>
<dbReference type="SUPFAM" id="SSF46458">
    <property type="entry name" value="Globin-like"/>
    <property type="match status" value="1"/>
</dbReference>
<comment type="cofactor">
    <cofactor evidence="1">
        <name>heme b</name>
        <dbReference type="ChEBI" id="CHEBI:60344"/>
    </cofactor>
</comment>
<evidence type="ECO:0000256" key="1">
    <source>
        <dbReference type="ARBA" id="ARBA00001970"/>
    </source>
</evidence>
<dbReference type="InterPro" id="IPR001433">
    <property type="entry name" value="OxRdtase_FAD/NAD-bd"/>
</dbReference>
<dbReference type="InterPro" id="IPR039261">
    <property type="entry name" value="FNR_nucleotide-bd"/>
</dbReference>
<evidence type="ECO:0000256" key="12">
    <source>
        <dbReference type="ARBA" id="ARBA00048649"/>
    </source>
</evidence>
<name>A0ABQ5YNF7_9BURK</name>
<evidence type="ECO:0000256" key="13">
    <source>
        <dbReference type="ARBA" id="ARBA00049433"/>
    </source>
</evidence>
<dbReference type="InterPro" id="IPR012292">
    <property type="entry name" value="Globin/Proto"/>
</dbReference>
<proteinExistence type="inferred from homology"/>
<evidence type="ECO:0000313" key="17">
    <source>
        <dbReference type="EMBL" id="GLR25056.1"/>
    </source>
</evidence>
<evidence type="ECO:0000256" key="10">
    <source>
        <dbReference type="ARBA" id="ARBA00023027"/>
    </source>
</evidence>
<comment type="catalytic activity">
    <reaction evidence="12">
        <text>2 nitric oxide + NADH + 2 O2 = 2 nitrate + NAD(+) + H(+)</text>
        <dbReference type="Rhea" id="RHEA:19469"/>
        <dbReference type="ChEBI" id="CHEBI:15378"/>
        <dbReference type="ChEBI" id="CHEBI:15379"/>
        <dbReference type="ChEBI" id="CHEBI:16480"/>
        <dbReference type="ChEBI" id="CHEBI:17632"/>
        <dbReference type="ChEBI" id="CHEBI:57540"/>
        <dbReference type="ChEBI" id="CHEBI:57945"/>
        <dbReference type="EC" id="1.14.12.17"/>
    </reaction>
</comment>
<dbReference type="InterPro" id="IPR009050">
    <property type="entry name" value="Globin-like_sf"/>
</dbReference>